<dbReference type="SUPFAM" id="SSF49384">
    <property type="entry name" value="Carbohydrate-binding domain"/>
    <property type="match status" value="6"/>
</dbReference>
<feature type="region of interest" description="Disordered" evidence="4">
    <location>
        <begin position="1097"/>
        <end position="1262"/>
    </location>
</feature>
<feature type="compositionally biased region" description="Low complexity" evidence="4">
    <location>
        <begin position="1250"/>
        <end position="1262"/>
    </location>
</feature>
<dbReference type="Gene3D" id="1.10.1330.10">
    <property type="entry name" value="Dockerin domain"/>
    <property type="match status" value="1"/>
</dbReference>
<evidence type="ECO:0000256" key="3">
    <source>
        <dbReference type="ARBA" id="ARBA00022737"/>
    </source>
</evidence>
<feature type="domain" description="Cohesin" evidence="6">
    <location>
        <begin position="198"/>
        <end position="330"/>
    </location>
</feature>
<dbReference type="GO" id="GO:0000272">
    <property type="term" value="P:polysaccharide catabolic process"/>
    <property type="evidence" value="ECO:0007669"/>
    <property type="project" value="InterPro"/>
</dbReference>
<keyword evidence="5" id="KW-0732">Signal</keyword>
<feature type="signal peptide" evidence="5">
    <location>
        <begin position="1"/>
        <end position="29"/>
    </location>
</feature>
<feature type="compositionally biased region" description="Polar residues" evidence="4">
    <location>
        <begin position="1230"/>
        <end position="1249"/>
    </location>
</feature>
<feature type="domain" description="Cohesin" evidence="6">
    <location>
        <begin position="484"/>
        <end position="611"/>
    </location>
</feature>
<dbReference type="InterPro" id="IPR002102">
    <property type="entry name" value="Cohesin_dom"/>
</dbReference>
<feature type="compositionally biased region" description="Low complexity" evidence="4">
    <location>
        <begin position="792"/>
        <end position="940"/>
    </location>
</feature>
<feature type="domain" description="Cohesin" evidence="6">
    <location>
        <begin position="645"/>
        <end position="755"/>
    </location>
</feature>
<feature type="domain" description="Cohesin" evidence="6">
    <location>
        <begin position="341"/>
        <end position="474"/>
    </location>
</feature>
<evidence type="ECO:0000259" key="6">
    <source>
        <dbReference type="Pfam" id="PF00963"/>
    </source>
</evidence>
<name>A6H571_RUMFL</name>
<dbReference type="CDD" id="cd08548">
    <property type="entry name" value="Type_I_cohesin_like"/>
    <property type="match status" value="1"/>
</dbReference>
<organism evidence="7">
    <name type="scientific">Ruminococcus flavefaciens</name>
    <dbReference type="NCBI Taxonomy" id="1265"/>
    <lineage>
        <taxon>Bacteria</taxon>
        <taxon>Bacillati</taxon>
        <taxon>Bacillota</taxon>
        <taxon>Clostridia</taxon>
        <taxon>Eubacteriales</taxon>
        <taxon>Oscillospiraceae</taxon>
        <taxon>Ruminococcus</taxon>
    </lineage>
</organism>
<gene>
    <name evidence="7" type="primary">scaB</name>
</gene>
<dbReference type="EMBL" id="AM747818">
    <property type="protein sequence ID" value="CAO00730.1"/>
    <property type="molecule type" value="Genomic_DNA"/>
</dbReference>
<dbReference type="GO" id="GO:0030246">
    <property type="term" value="F:carbohydrate binding"/>
    <property type="evidence" value="ECO:0007669"/>
    <property type="project" value="InterPro"/>
</dbReference>
<dbReference type="Gene3D" id="2.60.40.680">
    <property type="match status" value="6"/>
</dbReference>
<accession>A6H571</accession>
<dbReference type="InterPro" id="IPR008965">
    <property type="entry name" value="CBM2/CBM3_carb-bd_dom_sf"/>
</dbReference>
<evidence type="ECO:0000256" key="5">
    <source>
        <dbReference type="SAM" id="SignalP"/>
    </source>
</evidence>
<protein>
    <submittedName>
        <fullName evidence="7">Putative cellulosomal scaffoldin protein</fullName>
    </submittedName>
</protein>
<proteinExistence type="predicted"/>
<reference evidence="7" key="2">
    <citation type="submission" date="2007-06" db="EMBL/GenBank/DDBJ databases">
        <authorList>
            <person name="Borovok I."/>
        </authorList>
    </citation>
    <scope>NUCLEOTIDE SEQUENCE</scope>
    <source>
        <strain evidence="7">Type strain:C94</strain>
    </source>
</reference>
<feature type="domain" description="Cohesin" evidence="6">
    <location>
        <begin position="59"/>
        <end position="188"/>
    </location>
</feature>
<dbReference type="Gene3D" id="2.60.40.3810">
    <property type="match status" value="1"/>
</dbReference>
<feature type="region of interest" description="Disordered" evidence="4">
    <location>
        <begin position="788"/>
        <end position="948"/>
    </location>
</feature>
<keyword evidence="3" id="KW-0677">Repeat</keyword>
<feature type="domain" description="Cohesin" evidence="6">
    <location>
        <begin position="959"/>
        <end position="1092"/>
    </location>
</feature>
<dbReference type="Pfam" id="PF00963">
    <property type="entry name" value="Cohesin"/>
    <property type="match status" value="6"/>
</dbReference>
<sequence>MKKLLSAVTSAVMATSVMTSAFASLPVSAAGSLSVSQPNFSMGEVLDVSANKTASDGSVEWLIPTVTAAPGQTVTLPVVAKNSSLAVAGAQFNVDAASPIKYKSVTGGDAYTSTIGDNGKGTKFLFDDSNGIEKVAAEGATVFTLAYTIPEDCAEGTYAVKRSNGNVSDTDGFNITSKVKFTDGAIKVVKDSGEGKIDWVLDKVTGYPGETVSVKAYVSNKDNAAVAVAGAQYKIDVDAESNIKYKSFKSGGAYVSDISINESKTSFLFDHNAGLGVVAANDATIMTLTYTIPEDCKPGEYPVKWSKQFVSDTDGFDLTSRINFLDGAIVVKDGTPANGQVSWVLDNVKGEKGKSVTVKAVVSDPKSSALAVAGAQFKVKTDDKNINYKSFTAGTAYPSDMSANEDKNSFMFRTSSGKAVSAANGSTILAITYDIPANCPDGVYPVSWSDAFVSDADGYNLTDNVIFKDGSITVGDVDVQDGSVSWVIPKVEGKKGEDVTLQVKVAGKGDLPVAGAQFEIAGSAPTSYKSATGKPYGEDLRSNDKQKFEFFTASGDGKTAKAGDELFTLTFSVPADCPDGVYPVSWAKQFVSDTDGFGITDKVNFVDGAIYVNTPIPVETTTTTTTLTTITTTTTTVVPVPEGGIAWQIGTKQAEPGQTVTLDIKVVDPNNNKLAIGGAQFIIENDKAVTYGTAKGSDAYKSELSTNDAIKKSLFKSETGKGIAAANDDVVATLTFTVPADCAIGKYPVNFADGTLKVFDEDGYDLSKLVEGRSGWIEVVPHVTTTLAPNQSTQTTTSTSGTGKVDSSSTSTESTQSTSSVSTQSTAPISTESTKSTSSVSTQSTAPISTESTKSTSSVSTQSTAPISTESTKSTSSVSTQSTAPISTESTKSTSSVSTQSTAPISTESTQSTSSVSTQSTAPISTESTKSTSSVSTQSTAPISTSVTTSTYDIPKGSIAWVVENGKAYPGEEVTLKVKVNDEKGVNLGIGGAQFKVSADGKVQLTKVGDKSAYGADVQFNDDIAKFLFASGTGKAHVAPDGSVVVELTYKVDADATPGSKIPVKLTDLKVFDEDGFDISGNVLTIPGEIEVIEKPVSTETSTSTVTTTVDTTAVSTESTVPVSTQSTESTAPISTQSTESTAPISTQSTQSTAPISTQSTQSTAPISTQSTQSTSPVSTQSTQSTSPVSTQSTESTAPISTQSTQSTSTATGQSTQSTSTTTLNTTQQGESVTSSTNLTTGGNYEWSNTTSTSTTSTTSTTSEGYVKSYATIQTQVGYYFSHDNGQRANGEKGGFNKDQVLRLEIYDVYDNGYEVARAAVDYDLINFKDATPESEYNARTHTPKQTTIDDFKYDVPVYYGDMQLLDKDGKPLTVPAYIGVKGDATLDNMVDSVDASAVLRYYASISTNDRDVYDVILQSTVAGLKVETPKDELDELAAFLADVNTNEWSADNWKTKKNGRRIDSNDASKILAYYARRSSSDYDNVSNYDIWNEVLGTARFGA</sequence>
<feature type="compositionally biased region" description="Polar residues" evidence="4">
    <location>
        <begin position="1122"/>
        <end position="1140"/>
    </location>
</feature>
<reference evidence="7" key="1">
    <citation type="journal article" date="2006" name="J. Bacteriol.">
        <title>Conservation and divergence in cellulosome architecture between two strains of Ruminococcus flavefaciens.</title>
        <authorList>
            <person name="Sadanari J."/>
            <person name="Borovok I."/>
            <person name="Rincon M.T."/>
            <person name="Flint H.J."/>
            <person name="Antonopoulos D.A."/>
            <person name="Berg M.E."/>
            <person name="White B.A."/>
            <person name="Bayer E.A."/>
            <person name="Lamed R."/>
        </authorList>
    </citation>
    <scope>NUCLEOTIDE SEQUENCE</scope>
    <source>
        <strain evidence="7">Type strain:C94</strain>
    </source>
</reference>
<keyword evidence="2" id="KW-0964">Secreted</keyword>
<comment type="subcellular location">
    <subcellularLocation>
        <location evidence="1">Secreted</location>
    </subcellularLocation>
</comment>
<feature type="chain" id="PRO_5039024276" evidence="5">
    <location>
        <begin position="30"/>
        <end position="1503"/>
    </location>
</feature>
<evidence type="ECO:0000256" key="1">
    <source>
        <dbReference type="ARBA" id="ARBA00004613"/>
    </source>
</evidence>
<dbReference type="GO" id="GO:0005576">
    <property type="term" value="C:extracellular region"/>
    <property type="evidence" value="ECO:0007669"/>
    <property type="project" value="UniProtKB-SubCell"/>
</dbReference>
<evidence type="ECO:0000256" key="2">
    <source>
        <dbReference type="ARBA" id="ARBA00022525"/>
    </source>
</evidence>
<evidence type="ECO:0000313" key="7">
    <source>
        <dbReference type="EMBL" id="CAO00730.1"/>
    </source>
</evidence>
<dbReference type="InterPro" id="IPR036439">
    <property type="entry name" value="Dockerin_dom_sf"/>
</dbReference>
<feature type="compositionally biased region" description="Low complexity" evidence="4">
    <location>
        <begin position="1098"/>
        <end position="1121"/>
    </location>
</feature>
<evidence type="ECO:0000256" key="4">
    <source>
        <dbReference type="SAM" id="MobiDB-lite"/>
    </source>
</evidence>
<feature type="compositionally biased region" description="Low complexity" evidence="4">
    <location>
        <begin position="1141"/>
        <end position="1229"/>
    </location>
</feature>